<organism evidence="11">
    <name type="scientific">Graphocephala atropunctata</name>
    <dbReference type="NCBI Taxonomy" id="36148"/>
    <lineage>
        <taxon>Eukaryota</taxon>
        <taxon>Metazoa</taxon>
        <taxon>Ecdysozoa</taxon>
        <taxon>Arthropoda</taxon>
        <taxon>Hexapoda</taxon>
        <taxon>Insecta</taxon>
        <taxon>Pterygota</taxon>
        <taxon>Neoptera</taxon>
        <taxon>Paraneoptera</taxon>
        <taxon>Hemiptera</taxon>
        <taxon>Auchenorrhyncha</taxon>
        <taxon>Membracoidea</taxon>
        <taxon>Cicadellidae</taxon>
        <taxon>Cicadellinae</taxon>
        <taxon>Cicadellini</taxon>
        <taxon>Graphocephala</taxon>
    </lineage>
</organism>
<evidence type="ECO:0000256" key="8">
    <source>
        <dbReference type="ARBA" id="ARBA00023136"/>
    </source>
</evidence>
<dbReference type="Pfam" id="PF06990">
    <property type="entry name" value="Gal-3-0_sulfotr"/>
    <property type="match status" value="1"/>
</dbReference>
<evidence type="ECO:0008006" key="12">
    <source>
        <dbReference type="Google" id="ProtNLM"/>
    </source>
</evidence>
<comment type="similarity">
    <text evidence="2">Belongs to the galactose-3-O-sulfotransferase family.</text>
</comment>
<evidence type="ECO:0000256" key="1">
    <source>
        <dbReference type="ARBA" id="ARBA00004323"/>
    </source>
</evidence>
<feature type="non-terminal residue" evidence="11">
    <location>
        <position position="1"/>
    </location>
</feature>
<evidence type="ECO:0000256" key="6">
    <source>
        <dbReference type="ARBA" id="ARBA00022989"/>
    </source>
</evidence>
<dbReference type="SUPFAM" id="SSF52540">
    <property type="entry name" value="P-loop containing nucleoside triphosphate hydrolases"/>
    <property type="match status" value="1"/>
</dbReference>
<keyword evidence="5" id="KW-0735">Signal-anchor</keyword>
<proteinExistence type="inferred from homology"/>
<dbReference type="AlphaFoldDB" id="A0A1B6LT60"/>
<keyword evidence="4 10" id="KW-0812">Transmembrane</keyword>
<dbReference type="PANTHER" id="PTHR14647:SF87">
    <property type="entry name" value="PUTATIVE-RELATED"/>
    <property type="match status" value="1"/>
</dbReference>
<gene>
    <name evidence="11" type="ORF">g.5403</name>
</gene>
<reference evidence="11" key="1">
    <citation type="submission" date="2015-11" db="EMBL/GenBank/DDBJ databases">
        <title>De novo transcriptome assembly of four potential Pierce s Disease insect vectors from Arizona vineyards.</title>
        <authorList>
            <person name="Tassone E.E."/>
        </authorList>
    </citation>
    <scope>NUCLEOTIDE SEQUENCE</scope>
</reference>
<dbReference type="PANTHER" id="PTHR14647">
    <property type="entry name" value="GALACTOSE-3-O-SULFOTRANSFERASE"/>
    <property type="match status" value="1"/>
</dbReference>
<evidence type="ECO:0000313" key="11">
    <source>
        <dbReference type="EMBL" id="JAT26871.1"/>
    </source>
</evidence>
<keyword evidence="9" id="KW-0325">Glycoprotein</keyword>
<sequence length="408" mass="47111">LLLDGVASVSAIMRHVAATLLLAATIVVVTLVFCSLGVTYLHDNGAEKLGQTLTQLQPMLATELEDNREMKPNLSLKKTKRSNIFFLKAHKCASSTIQNILMRFGLEHGLSFVLPMKTNYLGSPQLFHANMIQDDYATVSGKYSIFTHHTRYDTEQVRTVMFDDAAFVTVLRHPADLYESIYSYYNLKDFYNITFEQLLKSPKQLKDIEVRRYVGKIGLNQMSFDLGLSENDFNSSEKVEEFIKKIDAEFDLVMISEWMEVSLVLLADLMNWPLDHVQSLKINVRSPEAIYDMSSEERLTVLEWNSVDYKLYTHFLDKFKQKVRDYGKERMIHDVVRLLTLNSKLHYRCVDSINNEGFSGTQSYNLRNKADWLCYYAAKAELAFTEDLRIFQFNNVKILNKLMGLFPN</sequence>
<dbReference type="InterPro" id="IPR027417">
    <property type="entry name" value="P-loop_NTPase"/>
</dbReference>
<evidence type="ECO:0000256" key="2">
    <source>
        <dbReference type="ARBA" id="ARBA00008124"/>
    </source>
</evidence>
<dbReference type="Gene3D" id="3.40.50.300">
    <property type="entry name" value="P-loop containing nucleotide triphosphate hydrolases"/>
    <property type="match status" value="1"/>
</dbReference>
<dbReference type="InterPro" id="IPR009729">
    <property type="entry name" value="Gal-3-0_sulfotransfrase"/>
</dbReference>
<comment type="subcellular location">
    <subcellularLocation>
        <location evidence="1">Golgi apparatus membrane</location>
        <topology evidence="1">Single-pass type II membrane protein</topology>
    </subcellularLocation>
</comment>
<evidence type="ECO:0000256" key="10">
    <source>
        <dbReference type="SAM" id="Phobius"/>
    </source>
</evidence>
<keyword evidence="3" id="KW-0808">Transferase</keyword>
<accession>A0A1B6LT60</accession>
<keyword evidence="8 10" id="KW-0472">Membrane</keyword>
<protein>
    <recommendedName>
        <fullName evidence="12">Galactosylceramide sulfotransferase</fullName>
    </recommendedName>
</protein>
<evidence type="ECO:0000256" key="7">
    <source>
        <dbReference type="ARBA" id="ARBA00023034"/>
    </source>
</evidence>
<evidence type="ECO:0000256" key="4">
    <source>
        <dbReference type="ARBA" id="ARBA00022692"/>
    </source>
</evidence>
<evidence type="ECO:0000256" key="9">
    <source>
        <dbReference type="ARBA" id="ARBA00023180"/>
    </source>
</evidence>
<dbReference type="GO" id="GO:0001733">
    <property type="term" value="F:galactosylceramide sulfotransferase activity"/>
    <property type="evidence" value="ECO:0007669"/>
    <property type="project" value="InterPro"/>
</dbReference>
<dbReference type="GO" id="GO:0009247">
    <property type="term" value="P:glycolipid biosynthetic process"/>
    <property type="evidence" value="ECO:0007669"/>
    <property type="project" value="InterPro"/>
</dbReference>
<dbReference type="GO" id="GO:0000139">
    <property type="term" value="C:Golgi membrane"/>
    <property type="evidence" value="ECO:0007669"/>
    <property type="project" value="UniProtKB-SubCell"/>
</dbReference>
<name>A0A1B6LT60_9HEMI</name>
<keyword evidence="6 10" id="KW-1133">Transmembrane helix</keyword>
<dbReference type="EMBL" id="GEBQ01013106">
    <property type="protein sequence ID" value="JAT26871.1"/>
    <property type="molecule type" value="Transcribed_RNA"/>
</dbReference>
<evidence type="ECO:0000256" key="5">
    <source>
        <dbReference type="ARBA" id="ARBA00022968"/>
    </source>
</evidence>
<feature type="transmembrane region" description="Helical" evidence="10">
    <location>
        <begin position="20"/>
        <end position="41"/>
    </location>
</feature>
<keyword evidence="7" id="KW-0333">Golgi apparatus</keyword>
<evidence type="ECO:0000256" key="3">
    <source>
        <dbReference type="ARBA" id="ARBA00022679"/>
    </source>
</evidence>